<proteinExistence type="predicted"/>
<evidence type="ECO:0000313" key="4">
    <source>
        <dbReference type="Proteomes" id="UP000092528"/>
    </source>
</evidence>
<accession>A0A1C7F651</accession>
<dbReference type="PROSITE" id="PS51257">
    <property type="entry name" value="PROKAR_LIPOPROTEIN"/>
    <property type="match status" value="1"/>
</dbReference>
<dbReference type="Proteomes" id="UP000092528">
    <property type="component" value="Chromosome 1"/>
</dbReference>
<organism evidence="3 4">
    <name type="scientific">Vibrio scophthalmi</name>
    <dbReference type="NCBI Taxonomy" id="45658"/>
    <lineage>
        <taxon>Bacteria</taxon>
        <taxon>Pseudomonadati</taxon>
        <taxon>Pseudomonadota</taxon>
        <taxon>Gammaproteobacteria</taxon>
        <taxon>Vibrionales</taxon>
        <taxon>Vibrionaceae</taxon>
        <taxon>Vibrio</taxon>
    </lineage>
</organism>
<sequence>MKKTLIAATLLSSLVMAGCSSSGSTNGSGTDTELTPDRLPPVWNEPVVPDHPDTPIEGVDPDFGIPMEPVQPPMTDEPDPDFGLIDPDFGIPLAPVQPPVNDDNMTPDRLPPTWGGVDGNVDPDFGKPTDQTPDRPSPDFGEDMPTWGGECGSPDGGANCGALPPKPGVGVPDRPIPEADRIDRQSIRDSIRSRLNK</sequence>
<dbReference type="AlphaFoldDB" id="A0A1C7F651"/>
<feature type="compositionally biased region" description="Gly residues" evidence="1">
    <location>
        <begin position="149"/>
        <end position="159"/>
    </location>
</feature>
<keyword evidence="4" id="KW-1185">Reference proteome</keyword>
<feature type="region of interest" description="Disordered" evidence="1">
    <location>
        <begin position="19"/>
        <end position="197"/>
    </location>
</feature>
<name>A0A1C7F651_9VIBR</name>
<dbReference type="GeneID" id="96871515"/>
<feature type="compositionally biased region" description="Basic and acidic residues" evidence="1">
    <location>
        <begin position="124"/>
        <end position="137"/>
    </location>
</feature>
<feature type="signal peptide" evidence="2">
    <location>
        <begin position="1"/>
        <end position="17"/>
    </location>
</feature>
<evidence type="ECO:0000256" key="2">
    <source>
        <dbReference type="SAM" id="SignalP"/>
    </source>
</evidence>
<gene>
    <name evidence="3" type="ORF">VSVS05_00468</name>
</gene>
<feature type="compositionally biased region" description="Basic and acidic residues" evidence="1">
    <location>
        <begin position="175"/>
        <end position="197"/>
    </location>
</feature>
<evidence type="ECO:0000256" key="1">
    <source>
        <dbReference type="SAM" id="MobiDB-lite"/>
    </source>
</evidence>
<dbReference type="EMBL" id="CP016414">
    <property type="protein sequence ID" value="ANU35605.1"/>
    <property type="molecule type" value="Genomic_DNA"/>
</dbReference>
<keyword evidence="2" id="KW-0732">Signal</keyword>
<protein>
    <submittedName>
        <fullName evidence="3">Uncharacterized protein</fullName>
    </submittedName>
</protein>
<feature type="compositionally biased region" description="Low complexity" evidence="1">
    <location>
        <begin position="20"/>
        <end position="32"/>
    </location>
</feature>
<dbReference type="RefSeq" id="WP_065545087.1">
    <property type="nucleotide sequence ID" value="NZ_CP016414.1"/>
</dbReference>
<evidence type="ECO:0000313" key="3">
    <source>
        <dbReference type="EMBL" id="ANU35605.1"/>
    </source>
</evidence>
<reference evidence="3 4" key="1">
    <citation type="submission" date="2016-07" db="EMBL/GenBank/DDBJ databases">
        <title>Genome sequencing of Vibrio scophthalmi strain VS-05, an isolated from Paralichthys olivaceus.</title>
        <authorList>
            <person name="Han H.-J."/>
        </authorList>
    </citation>
    <scope>NUCLEOTIDE SEQUENCE [LARGE SCALE GENOMIC DNA]</scope>
    <source>
        <strain evidence="3 4">VS-05</strain>
    </source>
</reference>
<feature type="chain" id="PRO_5008885454" evidence="2">
    <location>
        <begin position="18"/>
        <end position="197"/>
    </location>
</feature>